<dbReference type="InterPro" id="IPR050861">
    <property type="entry name" value="Dihydroxyacetone_Kinase"/>
</dbReference>
<dbReference type="SMART" id="SM01120">
    <property type="entry name" value="Dak2"/>
    <property type="match status" value="1"/>
</dbReference>
<organism evidence="4 5">
    <name type="scientific">Clostridium innocuum</name>
    <dbReference type="NCBI Taxonomy" id="1522"/>
    <lineage>
        <taxon>Bacteria</taxon>
        <taxon>Bacillati</taxon>
        <taxon>Bacillota</taxon>
        <taxon>Clostridia</taxon>
        <taxon>Eubacteriales</taxon>
        <taxon>Clostridiaceae</taxon>
        <taxon>Clostridium</taxon>
    </lineage>
</organism>
<dbReference type="InterPro" id="IPR004007">
    <property type="entry name" value="DhaL_dom"/>
</dbReference>
<dbReference type="Pfam" id="PF02734">
    <property type="entry name" value="Dak2"/>
    <property type="match status" value="1"/>
</dbReference>
<feature type="domain" description="DhaL" evidence="3">
    <location>
        <begin position="4"/>
        <end position="202"/>
    </location>
</feature>
<keyword evidence="1" id="KW-0808">Transferase</keyword>
<evidence type="ECO:0000259" key="3">
    <source>
        <dbReference type="PROSITE" id="PS51480"/>
    </source>
</evidence>
<evidence type="ECO:0000256" key="2">
    <source>
        <dbReference type="ARBA" id="ARBA00022777"/>
    </source>
</evidence>
<dbReference type="RefSeq" id="WP_117443938.1">
    <property type="nucleotide sequence ID" value="NZ_JAJFEN010000006.1"/>
</dbReference>
<reference evidence="4 5" key="1">
    <citation type="submission" date="2018-08" db="EMBL/GenBank/DDBJ databases">
        <title>A genome reference for cultivated species of the human gut microbiota.</title>
        <authorList>
            <person name="Zou Y."/>
            <person name="Xue W."/>
            <person name="Luo G."/>
        </authorList>
    </citation>
    <scope>NUCLEOTIDE SEQUENCE [LARGE SCALE GENOMIC DNA]</scope>
    <source>
        <strain evidence="4 5">OF01-2LB</strain>
    </source>
</reference>
<evidence type="ECO:0000313" key="5">
    <source>
        <dbReference type="Proteomes" id="UP000260025"/>
    </source>
</evidence>
<proteinExistence type="predicted"/>
<accession>A0A3E2VSP2</accession>
<keyword evidence="2" id="KW-0418">Kinase</keyword>
<sequence length="208" mass="22487">MKAEDIKRVFHAWKMIFQEHVEQLTALDSVGGDGDLGVVMRDGFRIADEFVTACDEQDIGRLVYMAGKKFNSVASSSMGTLISSGFMKIGKQLKGKEELQDVELGVLLQGMAEGVMTLGGAKEGEKTFLDALCPAQRAYAEHVAKGKTKALQYAVTAAREGAEKAKMMQARHGRLAFRQENSIGIVDPGSIAAVLYVEGIQQGLQDEG</sequence>
<dbReference type="GO" id="GO:0005829">
    <property type="term" value="C:cytosol"/>
    <property type="evidence" value="ECO:0007669"/>
    <property type="project" value="TreeGrafter"/>
</dbReference>
<protein>
    <submittedName>
        <fullName evidence="4">DAK2 domain-containing protein</fullName>
    </submittedName>
</protein>
<dbReference type="Proteomes" id="UP000260025">
    <property type="component" value="Unassembled WGS sequence"/>
</dbReference>
<dbReference type="OrthoDB" id="9800291at2"/>
<name>A0A3E2VSP2_CLOIN</name>
<dbReference type="AlphaFoldDB" id="A0A3E2VSP2"/>
<gene>
    <name evidence="4" type="ORF">DXA38_15400</name>
</gene>
<dbReference type="PROSITE" id="PS51480">
    <property type="entry name" value="DHAL"/>
    <property type="match status" value="1"/>
</dbReference>
<comment type="caution">
    <text evidence="4">The sequence shown here is derived from an EMBL/GenBank/DDBJ whole genome shotgun (WGS) entry which is preliminary data.</text>
</comment>
<dbReference type="EMBL" id="QVEV01000026">
    <property type="protein sequence ID" value="RGC13880.1"/>
    <property type="molecule type" value="Genomic_DNA"/>
</dbReference>
<evidence type="ECO:0000256" key="1">
    <source>
        <dbReference type="ARBA" id="ARBA00022679"/>
    </source>
</evidence>
<dbReference type="InterPro" id="IPR036117">
    <property type="entry name" value="DhaL_dom_sf"/>
</dbReference>
<dbReference type="PANTHER" id="PTHR28629">
    <property type="entry name" value="TRIOKINASE/FMN CYCLASE"/>
    <property type="match status" value="1"/>
</dbReference>
<dbReference type="PANTHER" id="PTHR28629:SF4">
    <property type="entry name" value="TRIOKINASE_FMN CYCLASE"/>
    <property type="match status" value="1"/>
</dbReference>
<dbReference type="GO" id="GO:0004371">
    <property type="term" value="F:glycerone kinase activity"/>
    <property type="evidence" value="ECO:0007669"/>
    <property type="project" value="InterPro"/>
</dbReference>
<dbReference type="SUPFAM" id="SSF101473">
    <property type="entry name" value="DhaL-like"/>
    <property type="match status" value="1"/>
</dbReference>
<evidence type="ECO:0000313" key="4">
    <source>
        <dbReference type="EMBL" id="RGC13880.1"/>
    </source>
</evidence>
<dbReference type="GO" id="GO:0019563">
    <property type="term" value="P:glycerol catabolic process"/>
    <property type="evidence" value="ECO:0007669"/>
    <property type="project" value="TreeGrafter"/>
</dbReference>
<dbReference type="Gene3D" id="1.25.40.340">
    <property type="match status" value="1"/>
</dbReference>